<dbReference type="EMBL" id="BRPK01000003">
    <property type="protein sequence ID" value="GLB36073.1"/>
    <property type="molecule type" value="Genomic_DNA"/>
</dbReference>
<comment type="subcellular location">
    <subcellularLocation>
        <location evidence="1">Mitochondrion inner membrane</location>
    </subcellularLocation>
</comment>
<proteinExistence type="inferred from homology"/>
<dbReference type="Gene3D" id="4.10.95.10">
    <property type="entry name" value="Cytochrome c oxidase, subunit VIa"/>
    <property type="match status" value="1"/>
</dbReference>
<evidence type="ECO:0000256" key="5">
    <source>
        <dbReference type="ARBA" id="ARBA00023136"/>
    </source>
</evidence>
<dbReference type="InterPro" id="IPR001349">
    <property type="entry name" value="Cyt_c_oxidase_su6a"/>
</dbReference>
<dbReference type="PIRSF" id="PIRSF000277">
    <property type="entry name" value="COX6A1"/>
    <property type="match status" value="1"/>
</dbReference>
<keyword evidence="3" id="KW-0809">Transit peptide</keyword>
<gene>
    <name evidence="7" type="primary">COX6A</name>
    <name evidence="7" type="ORF">LshimejAT787_0303610</name>
</gene>
<dbReference type="PANTHER" id="PTHR11504">
    <property type="entry name" value="CYTOCHROME C OXIDASE POLYPEPTIDE VIA"/>
    <property type="match status" value="1"/>
</dbReference>
<keyword evidence="2" id="KW-0999">Mitochondrion inner membrane</keyword>
<dbReference type="GO" id="GO:0005743">
    <property type="term" value="C:mitochondrial inner membrane"/>
    <property type="evidence" value="ECO:0007669"/>
    <property type="project" value="UniProtKB-SubCell"/>
</dbReference>
<keyword evidence="4" id="KW-0496">Mitochondrion</keyword>
<evidence type="ECO:0000256" key="6">
    <source>
        <dbReference type="RuleBase" id="RU004396"/>
    </source>
</evidence>
<dbReference type="Pfam" id="PF02046">
    <property type="entry name" value="COX6A"/>
    <property type="match status" value="1"/>
</dbReference>
<sequence length="123" mass="14081">MSLLARNALRTARHARAYTSTPTPGAQGYLAERAALEHHAAETSDLWRKISYFVCFPAIAVCAAWVYNAEAEHKQHLDHLRSQNEGNLPEVPAFEYLNKRTKPFPWGMNTLFFNPYTNKNMEE</sequence>
<reference evidence="7" key="1">
    <citation type="submission" date="2022-07" db="EMBL/GenBank/DDBJ databases">
        <title>The genome of Lyophyllum shimeji provides insight into the initial evolution of ectomycorrhizal fungal genome.</title>
        <authorList>
            <person name="Kobayashi Y."/>
            <person name="Shibata T."/>
            <person name="Hirakawa H."/>
            <person name="Shigenobu S."/>
            <person name="Nishiyama T."/>
            <person name="Yamada A."/>
            <person name="Hasebe M."/>
            <person name="Kawaguchi M."/>
        </authorList>
    </citation>
    <scope>NUCLEOTIDE SEQUENCE</scope>
    <source>
        <strain evidence="7">AT787</strain>
    </source>
</reference>
<protein>
    <submittedName>
        <fullName evidence="7">Cytochrome c oxidase</fullName>
    </submittedName>
</protein>
<keyword evidence="8" id="KW-1185">Reference proteome</keyword>
<keyword evidence="5" id="KW-0472">Membrane</keyword>
<dbReference type="GO" id="GO:0030234">
    <property type="term" value="F:enzyme regulator activity"/>
    <property type="evidence" value="ECO:0007669"/>
    <property type="project" value="TreeGrafter"/>
</dbReference>
<dbReference type="AlphaFoldDB" id="A0A9P3PHL4"/>
<dbReference type="Proteomes" id="UP001063166">
    <property type="component" value="Unassembled WGS sequence"/>
</dbReference>
<comment type="caution">
    <text evidence="7">The sequence shown here is derived from an EMBL/GenBank/DDBJ whole genome shotgun (WGS) entry which is preliminary data.</text>
</comment>
<organism evidence="7 8">
    <name type="scientific">Lyophyllum shimeji</name>
    <name type="common">Hon-shimeji</name>
    <name type="synonym">Tricholoma shimeji</name>
    <dbReference type="NCBI Taxonomy" id="47721"/>
    <lineage>
        <taxon>Eukaryota</taxon>
        <taxon>Fungi</taxon>
        <taxon>Dikarya</taxon>
        <taxon>Basidiomycota</taxon>
        <taxon>Agaricomycotina</taxon>
        <taxon>Agaricomycetes</taxon>
        <taxon>Agaricomycetidae</taxon>
        <taxon>Agaricales</taxon>
        <taxon>Tricholomatineae</taxon>
        <taxon>Lyophyllaceae</taxon>
        <taxon>Lyophyllum</taxon>
    </lineage>
</organism>
<evidence type="ECO:0000313" key="8">
    <source>
        <dbReference type="Proteomes" id="UP001063166"/>
    </source>
</evidence>
<evidence type="ECO:0000256" key="3">
    <source>
        <dbReference type="ARBA" id="ARBA00022946"/>
    </source>
</evidence>
<evidence type="ECO:0000313" key="7">
    <source>
        <dbReference type="EMBL" id="GLB36073.1"/>
    </source>
</evidence>
<evidence type="ECO:0000256" key="4">
    <source>
        <dbReference type="ARBA" id="ARBA00023128"/>
    </source>
</evidence>
<dbReference type="InterPro" id="IPR036418">
    <property type="entry name" value="Cyt_c_oxidase_su6a_sf"/>
</dbReference>
<accession>A0A9P3PHL4</accession>
<dbReference type="GO" id="GO:0006123">
    <property type="term" value="P:mitochondrial electron transport, cytochrome c to oxygen"/>
    <property type="evidence" value="ECO:0007669"/>
    <property type="project" value="TreeGrafter"/>
</dbReference>
<evidence type="ECO:0000256" key="2">
    <source>
        <dbReference type="ARBA" id="ARBA00022792"/>
    </source>
</evidence>
<dbReference type="OrthoDB" id="5947505at2759"/>
<name>A0A9P3PHL4_LYOSH</name>
<dbReference type="SUPFAM" id="SSF81411">
    <property type="entry name" value="Mitochondrial cytochrome c oxidase subunit VIa"/>
    <property type="match status" value="1"/>
</dbReference>
<dbReference type="PANTHER" id="PTHR11504:SF0">
    <property type="entry name" value="CYTOCHROME C OXIDASE SUBUNIT"/>
    <property type="match status" value="1"/>
</dbReference>
<evidence type="ECO:0000256" key="1">
    <source>
        <dbReference type="ARBA" id="ARBA00004273"/>
    </source>
</evidence>
<comment type="similarity">
    <text evidence="6">Belongs to the cytochrome c oxidase subunit 6A family.</text>
</comment>